<dbReference type="OrthoDB" id="9780956at2"/>
<dbReference type="PANTHER" id="PTHR42680">
    <property type="entry name" value="DCTP DEAMINASE"/>
    <property type="match status" value="1"/>
</dbReference>
<dbReference type="EMBL" id="QNRT01000001">
    <property type="protein sequence ID" value="RBP52645.1"/>
    <property type="molecule type" value="Genomic_DNA"/>
</dbReference>
<dbReference type="Proteomes" id="UP000253083">
    <property type="component" value="Unassembled WGS sequence"/>
</dbReference>
<dbReference type="Pfam" id="PF06559">
    <property type="entry name" value="DCD_N"/>
    <property type="match status" value="1"/>
</dbReference>
<dbReference type="GO" id="GO:0009394">
    <property type="term" value="P:2'-deoxyribonucleotide metabolic process"/>
    <property type="evidence" value="ECO:0007669"/>
    <property type="project" value="InterPro"/>
</dbReference>
<protein>
    <submittedName>
        <fullName evidence="3">dCTP deaminase</fullName>
    </submittedName>
</protein>
<dbReference type="NCBIfam" id="NF005734">
    <property type="entry name" value="PRK07559.1"/>
    <property type="match status" value="1"/>
</dbReference>
<dbReference type="InParanoid" id="A0A395JPS4"/>
<feature type="domain" description="2'-deoxycytidine 5'-triphosphate deaminase N-terminal" evidence="1">
    <location>
        <begin position="6"/>
        <end position="167"/>
    </location>
</feature>
<reference evidence="3 4" key="1">
    <citation type="submission" date="2018-06" db="EMBL/GenBank/DDBJ databases">
        <title>Genomic Encyclopedia of Type Strains, Phase IV (KMG-IV): sequencing the most valuable type-strain genomes for metagenomic binning, comparative biology and taxonomic classification.</title>
        <authorList>
            <person name="Goeker M."/>
        </authorList>
    </citation>
    <scope>NUCLEOTIDE SEQUENCE [LARGE SCALE GENOMIC DNA]</scope>
    <source>
        <strain evidence="3 4">DSM 24032</strain>
    </source>
</reference>
<gene>
    <name evidence="3" type="ORF">DFR28_10125</name>
</gene>
<dbReference type="GO" id="GO:0008829">
    <property type="term" value="F:dCTP deaminase activity"/>
    <property type="evidence" value="ECO:0007669"/>
    <property type="project" value="InterPro"/>
</dbReference>
<feature type="domain" description="2'-deoxycytidine 5'-triphosphate deaminase C-terminal" evidence="2">
    <location>
        <begin position="175"/>
        <end position="363"/>
    </location>
</feature>
<dbReference type="SUPFAM" id="SSF51283">
    <property type="entry name" value="dUTPase-like"/>
    <property type="match status" value="2"/>
</dbReference>
<dbReference type="Gene3D" id="2.70.40.10">
    <property type="match status" value="2"/>
</dbReference>
<dbReference type="Pfam" id="PF22569">
    <property type="entry name" value="DCD_C"/>
    <property type="match status" value="1"/>
</dbReference>
<accession>A0A395JPS4</accession>
<dbReference type="AlphaFoldDB" id="A0A395JPS4"/>
<comment type="caution">
    <text evidence="3">The sequence shown here is derived from an EMBL/GenBank/DDBJ whole genome shotgun (WGS) entry which is preliminary data.</text>
</comment>
<dbReference type="PANTHER" id="PTHR42680:SF3">
    <property type="entry name" value="DCTP DEAMINASE"/>
    <property type="match status" value="1"/>
</dbReference>
<evidence type="ECO:0000259" key="1">
    <source>
        <dbReference type="Pfam" id="PF06559"/>
    </source>
</evidence>
<name>A0A395JPS4_9GAMM</name>
<dbReference type="InterPro" id="IPR010550">
    <property type="entry name" value="DCD_N"/>
</dbReference>
<evidence type="ECO:0000259" key="2">
    <source>
        <dbReference type="Pfam" id="PF22569"/>
    </source>
</evidence>
<dbReference type="InterPro" id="IPR053811">
    <property type="entry name" value="DCD_C"/>
</dbReference>
<organism evidence="3 4">
    <name type="scientific">Arenicella xantha</name>
    <dbReference type="NCBI Taxonomy" id="644221"/>
    <lineage>
        <taxon>Bacteria</taxon>
        <taxon>Pseudomonadati</taxon>
        <taxon>Pseudomonadota</taxon>
        <taxon>Gammaproteobacteria</taxon>
        <taxon>Arenicellales</taxon>
        <taxon>Arenicellaceae</taxon>
        <taxon>Arenicella</taxon>
    </lineage>
</organism>
<proteinExistence type="predicted"/>
<keyword evidence="4" id="KW-1185">Reference proteome</keyword>
<evidence type="ECO:0000313" key="3">
    <source>
        <dbReference type="EMBL" id="RBP52645.1"/>
    </source>
</evidence>
<sequence length="366" mass="40041">MQFERDGALASQHLQSLVDSGVICLETPAQADQIQPASIDLRLGSRAYRVRSSFLPGKDRTVADCLDDLAMHSVDLVDGAVLEKSCVYIVPLQESLNLPTNLVAAGNPKSSTGRIDVFTRLITDYGVEFEQVPAGYSGPLYAEIAPLTFSVLVRKGSRLSQLRVRSGVSSIDNESHFELQQSERLVDVNLTANQVKNGVPVSVDLVGDQQSGLVGFRAKRHSGVVDVDLPAAHPYIDFWEPLYARSKQLILDPGEFYILVSKEAVHVPFDFAAEMVPYDTLVGEFRVHYAGFFDPGFGAAAAGGKGARAVLEVRSFDVPFLLEHGQNVGRLVYERMLETPDRIYGQGVPSNYQAQGLKLSKHFIMG</sequence>
<evidence type="ECO:0000313" key="4">
    <source>
        <dbReference type="Proteomes" id="UP000253083"/>
    </source>
</evidence>
<dbReference type="RefSeq" id="WP_113952279.1">
    <property type="nucleotide sequence ID" value="NZ_QNRT01000001.1"/>
</dbReference>
<dbReference type="InterPro" id="IPR036157">
    <property type="entry name" value="dUTPase-like_sf"/>
</dbReference>